<gene>
    <name evidence="1" type="ORF">V7S98_13290</name>
</gene>
<dbReference type="Proteomes" id="UP001380290">
    <property type="component" value="Unassembled WGS sequence"/>
</dbReference>
<feature type="non-terminal residue" evidence="1">
    <location>
        <position position="60"/>
    </location>
</feature>
<accession>A0ABU8QU58</accession>
<comment type="caution">
    <text evidence="1">The sequence shown here is derived from an EMBL/GenBank/DDBJ whole genome shotgun (WGS) entry which is preliminary data.</text>
</comment>
<reference evidence="1 2" key="1">
    <citation type="submission" date="2024-02" db="EMBL/GenBank/DDBJ databases">
        <title>Identification of pathogenicity and growth-promoting function of Pseudomonas putida variant.</title>
        <authorList>
            <person name="Sun J."/>
        </authorList>
    </citation>
    <scope>NUCLEOTIDE SEQUENCE [LARGE SCALE GENOMIC DNA]</scope>
    <source>
        <strain evidence="1 2">A03</strain>
    </source>
</reference>
<dbReference type="EMBL" id="JBBHLC010000034">
    <property type="protein sequence ID" value="MEJ5864201.1"/>
    <property type="molecule type" value="Genomic_DNA"/>
</dbReference>
<name>A0ABU8QU58_9PSED</name>
<keyword evidence="2" id="KW-1185">Reference proteome</keyword>
<dbReference type="RefSeq" id="WP_339599554.1">
    <property type="nucleotide sequence ID" value="NZ_JBBHLC010000034.1"/>
</dbReference>
<proteinExistence type="predicted"/>
<organism evidence="1 2">
    <name type="scientific">Pseudomonas farsensis</name>
    <dbReference type="NCBI Taxonomy" id="2745492"/>
    <lineage>
        <taxon>Bacteria</taxon>
        <taxon>Pseudomonadati</taxon>
        <taxon>Pseudomonadota</taxon>
        <taxon>Gammaproteobacteria</taxon>
        <taxon>Pseudomonadales</taxon>
        <taxon>Pseudomonadaceae</taxon>
        <taxon>Pseudomonas</taxon>
    </lineage>
</organism>
<evidence type="ECO:0000313" key="1">
    <source>
        <dbReference type="EMBL" id="MEJ5864201.1"/>
    </source>
</evidence>
<protein>
    <submittedName>
        <fullName evidence="1">Uncharacterized protein</fullName>
    </submittedName>
</protein>
<evidence type="ECO:0000313" key="2">
    <source>
        <dbReference type="Proteomes" id="UP001380290"/>
    </source>
</evidence>
<sequence>MTSDFCAVASSQAIASSHRVWVSPYTKGWASSLWEITQPFRAALSHRELGTVGAGLPRDA</sequence>